<dbReference type="PANTHER" id="PTHR44196">
    <property type="entry name" value="DEHYDROGENASE/REDUCTASE SDR FAMILY MEMBER 7B"/>
    <property type="match status" value="1"/>
</dbReference>
<dbReference type="PRINTS" id="PR00081">
    <property type="entry name" value="GDHRDH"/>
</dbReference>
<dbReference type="PIRSF" id="PIRSF000126">
    <property type="entry name" value="11-beta-HSD1"/>
    <property type="match status" value="1"/>
</dbReference>
<dbReference type="OrthoDB" id="9808814at2"/>
<gene>
    <name evidence="4" type="ORF">FRZ67_16765</name>
</gene>
<evidence type="ECO:0000313" key="5">
    <source>
        <dbReference type="Proteomes" id="UP000321533"/>
    </source>
</evidence>
<dbReference type="KEGG" id="pgin:FRZ67_16765"/>
<evidence type="ECO:0000256" key="2">
    <source>
        <dbReference type="ARBA" id="ARBA00023002"/>
    </source>
</evidence>
<keyword evidence="2" id="KW-0560">Oxidoreductase</keyword>
<dbReference type="Proteomes" id="UP000321533">
    <property type="component" value="Chromosome"/>
</dbReference>
<comment type="similarity">
    <text evidence="1 3">Belongs to the short-chain dehydrogenases/reductases (SDR) family.</text>
</comment>
<dbReference type="SUPFAM" id="SSF51735">
    <property type="entry name" value="NAD(P)-binding Rossmann-fold domains"/>
    <property type="match status" value="1"/>
</dbReference>
<dbReference type="AlphaFoldDB" id="A0A5B8VEZ0"/>
<dbReference type="CDD" id="cd05233">
    <property type="entry name" value="SDR_c"/>
    <property type="match status" value="1"/>
</dbReference>
<dbReference type="InterPro" id="IPR036291">
    <property type="entry name" value="NAD(P)-bd_dom_sf"/>
</dbReference>
<dbReference type="InterPro" id="IPR002347">
    <property type="entry name" value="SDR_fam"/>
</dbReference>
<keyword evidence="5" id="KW-1185">Reference proteome</keyword>
<sequence length="262" mass="28858">MYTLITGASSGIGKALALECASRGMNILLVALPGEDLVAMEKMICERYKVTCYSFGTDLSLNTAAADVYNWVKEKNYPVNVLLNNVGVGSKGAFEKLSIEFYQKQINLNILSTCLLTRLFIDDLKENAPAYIMNMGSMGGFFSLPEKVVYAATKSFIYSFSMALRMELESSGISVSVVCPGGIDSNENTIASNQSLRGIAKRSILSPEDLAKEAISKMLKGKAAIIPGFWNRCIYGVSKLTPNFLQNMLVRRTFKRISMHKY</sequence>
<name>A0A5B8VEZ0_9BACT</name>
<dbReference type="GO" id="GO:0016020">
    <property type="term" value="C:membrane"/>
    <property type="evidence" value="ECO:0007669"/>
    <property type="project" value="TreeGrafter"/>
</dbReference>
<dbReference type="Pfam" id="PF00106">
    <property type="entry name" value="adh_short"/>
    <property type="match status" value="1"/>
</dbReference>
<protein>
    <submittedName>
        <fullName evidence="4">SDR family NAD(P)-dependent oxidoreductase</fullName>
    </submittedName>
</protein>
<evidence type="ECO:0000256" key="3">
    <source>
        <dbReference type="RuleBase" id="RU000363"/>
    </source>
</evidence>
<dbReference type="InterPro" id="IPR020904">
    <property type="entry name" value="Sc_DH/Rdtase_CS"/>
</dbReference>
<dbReference type="GO" id="GO:0016491">
    <property type="term" value="F:oxidoreductase activity"/>
    <property type="evidence" value="ECO:0007669"/>
    <property type="project" value="UniProtKB-KW"/>
</dbReference>
<proteinExistence type="inferred from homology"/>
<evidence type="ECO:0000313" key="4">
    <source>
        <dbReference type="EMBL" id="QEC68878.1"/>
    </source>
</evidence>
<dbReference type="EMBL" id="CP042435">
    <property type="protein sequence ID" value="QEC68878.1"/>
    <property type="molecule type" value="Genomic_DNA"/>
</dbReference>
<dbReference type="PROSITE" id="PS00061">
    <property type="entry name" value="ADH_SHORT"/>
    <property type="match status" value="1"/>
</dbReference>
<reference evidence="4 5" key="1">
    <citation type="journal article" date="2016" name="Int. J. Syst. Evol. Microbiol.">
        <title>Panacibacter ginsenosidivorans gen. nov., sp. nov., with ginsenoside converting activity isolated from soil of a ginseng field.</title>
        <authorList>
            <person name="Siddiqi M.Z."/>
            <person name="Muhammad Shafi S."/>
            <person name="Choi K.D."/>
            <person name="Im W.T."/>
        </authorList>
    </citation>
    <scope>NUCLEOTIDE SEQUENCE [LARGE SCALE GENOMIC DNA]</scope>
    <source>
        <strain evidence="4 5">Gsoil1550</strain>
    </source>
</reference>
<accession>A0A5B8VEZ0</accession>
<organism evidence="4 5">
    <name type="scientific">Panacibacter ginsenosidivorans</name>
    <dbReference type="NCBI Taxonomy" id="1813871"/>
    <lineage>
        <taxon>Bacteria</taxon>
        <taxon>Pseudomonadati</taxon>
        <taxon>Bacteroidota</taxon>
        <taxon>Chitinophagia</taxon>
        <taxon>Chitinophagales</taxon>
        <taxon>Chitinophagaceae</taxon>
        <taxon>Panacibacter</taxon>
    </lineage>
</organism>
<dbReference type="PANTHER" id="PTHR44196:SF2">
    <property type="entry name" value="SHORT-CHAIN DEHYDROGENASE-RELATED"/>
    <property type="match status" value="1"/>
</dbReference>
<dbReference type="RefSeq" id="WP_147191352.1">
    <property type="nucleotide sequence ID" value="NZ_CP042435.1"/>
</dbReference>
<dbReference type="PRINTS" id="PR00080">
    <property type="entry name" value="SDRFAMILY"/>
</dbReference>
<evidence type="ECO:0000256" key="1">
    <source>
        <dbReference type="ARBA" id="ARBA00006484"/>
    </source>
</evidence>
<dbReference type="Gene3D" id="3.40.50.720">
    <property type="entry name" value="NAD(P)-binding Rossmann-like Domain"/>
    <property type="match status" value="1"/>
</dbReference>